<dbReference type="RefSeq" id="XP_050519689.1">
    <property type="nucleotide sequence ID" value="XM_050663732.1"/>
</dbReference>
<accession>A0ABM5LB73</accession>
<evidence type="ECO:0000313" key="2">
    <source>
        <dbReference type="EnsemblMetazoa" id="XP_050519688.1"/>
    </source>
</evidence>
<organism evidence="2 3">
    <name type="scientific">Diabrotica virgifera virgifera</name>
    <name type="common">western corn rootworm</name>
    <dbReference type="NCBI Taxonomy" id="50390"/>
    <lineage>
        <taxon>Eukaryota</taxon>
        <taxon>Metazoa</taxon>
        <taxon>Ecdysozoa</taxon>
        <taxon>Arthropoda</taxon>
        <taxon>Hexapoda</taxon>
        <taxon>Insecta</taxon>
        <taxon>Pterygota</taxon>
        <taxon>Neoptera</taxon>
        <taxon>Endopterygota</taxon>
        <taxon>Coleoptera</taxon>
        <taxon>Polyphaga</taxon>
        <taxon>Cucujiformia</taxon>
        <taxon>Chrysomeloidea</taxon>
        <taxon>Chrysomelidae</taxon>
        <taxon>Galerucinae</taxon>
        <taxon>Diabroticina</taxon>
        <taxon>Diabroticites</taxon>
        <taxon>Diabrotica</taxon>
    </lineage>
</organism>
<evidence type="ECO:0000256" key="1">
    <source>
        <dbReference type="SAM" id="MobiDB-lite"/>
    </source>
</evidence>
<feature type="region of interest" description="Disordered" evidence="1">
    <location>
        <begin position="139"/>
        <end position="231"/>
    </location>
</feature>
<dbReference type="EnsemblMetazoa" id="XM_050663731.1">
    <property type="protein sequence ID" value="XP_050519688.1"/>
    <property type="gene ID" value="LOC126893471"/>
</dbReference>
<dbReference type="RefSeq" id="XP_050519688.1">
    <property type="nucleotide sequence ID" value="XM_050663731.1"/>
</dbReference>
<sequence length="231" mass="26487">MLSRTKKILESAKEITEAKGASSQSDTLDYYTTVDLENAVIVFQDDLNPALNETVVDALNEVLSQPENDVGPVFNDLADLEDNQNEIPNVSNLFEDLDQLFPTNVATNSTSTNVDLRPQYYKTIIYTVEEEVYVPDKNYQKAISDDSEVEEDTQSNKENDEEYIPDSNPESEEESDNEDIQPNNTNMELDITEADNNIEENLQKRKRKKTNQRQLNKKLRMEGQDYLGFRK</sequence>
<evidence type="ECO:0000313" key="3">
    <source>
        <dbReference type="Proteomes" id="UP001652700"/>
    </source>
</evidence>
<feature type="compositionally biased region" description="Acidic residues" evidence="1">
    <location>
        <begin position="145"/>
        <end position="179"/>
    </location>
</feature>
<name>A0ABM5LB73_DIAVI</name>
<keyword evidence="3" id="KW-1185">Reference proteome</keyword>
<dbReference type="EnsemblMetazoa" id="XM_050663732.1">
    <property type="protein sequence ID" value="XP_050519689.1"/>
    <property type="gene ID" value="LOC126893472"/>
</dbReference>
<dbReference type="GeneID" id="126893471"/>
<dbReference type="GeneID" id="126893472"/>
<feature type="compositionally biased region" description="Basic residues" evidence="1">
    <location>
        <begin position="204"/>
        <end position="218"/>
    </location>
</feature>
<dbReference type="Proteomes" id="UP001652700">
    <property type="component" value="Unplaced"/>
</dbReference>
<reference evidence="2" key="1">
    <citation type="submission" date="2025-05" db="UniProtKB">
        <authorList>
            <consortium name="EnsemblMetazoa"/>
        </authorList>
    </citation>
    <scope>IDENTIFICATION</scope>
</reference>
<protein>
    <submittedName>
        <fullName evidence="2">Uncharacterized protein</fullName>
    </submittedName>
</protein>
<proteinExistence type="predicted"/>